<evidence type="ECO:0000313" key="3">
    <source>
        <dbReference type="Proteomes" id="UP001500466"/>
    </source>
</evidence>
<evidence type="ECO:0000313" key="2">
    <source>
        <dbReference type="EMBL" id="GAA4981534.1"/>
    </source>
</evidence>
<sequence>MTAHDHFAAHQLVHRWWFTYDEGRLDELAGLLADDCHLSSRTETGQHPHEEFIRSDCRGREAAMAWTREHRRHSPYPLRHHAANIHVTAERDGELDLESYLFVTQIVDRRPSTLSSGIVRLTLARTGSGYLIRRKEVVLDSIESAPFRQVDFVADRQRSW</sequence>
<gene>
    <name evidence="2" type="ORF">GCM10023205_58510</name>
</gene>
<dbReference type="EMBL" id="BAABHS010000024">
    <property type="protein sequence ID" value="GAA4981534.1"/>
    <property type="molecule type" value="Genomic_DNA"/>
</dbReference>
<dbReference type="InterPro" id="IPR037401">
    <property type="entry name" value="SnoaL-like"/>
</dbReference>
<dbReference type="Pfam" id="PF13577">
    <property type="entry name" value="SnoaL_4"/>
    <property type="match status" value="1"/>
</dbReference>
<dbReference type="RefSeq" id="WP_345678724.1">
    <property type="nucleotide sequence ID" value="NZ_BAABHS010000024.1"/>
</dbReference>
<accession>A0ABP9HYB3</accession>
<feature type="domain" description="SnoaL-like" evidence="1">
    <location>
        <begin position="3"/>
        <end position="134"/>
    </location>
</feature>
<dbReference type="Proteomes" id="UP001500466">
    <property type="component" value="Unassembled WGS sequence"/>
</dbReference>
<reference evidence="3" key="1">
    <citation type="journal article" date="2019" name="Int. J. Syst. Evol. Microbiol.">
        <title>The Global Catalogue of Microorganisms (GCM) 10K type strain sequencing project: providing services to taxonomists for standard genome sequencing and annotation.</title>
        <authorList>
            <consortium name="The Broad Institute Genomics Platform"/>
            <consortium name="The Broad Institute Genome Sequencing Center for Infectious Disease"/>
            <person name="Wu L."/>
            <person name="Ma J."/>
        </authorList>
    </citation>
    <scope>NUCLEOTIDE SEQUENCE [LARGE SCALE GENOMIC DNA]</scope>
    <source>
        <strain evidence="3">JCM 17986</strain>
    </source>
</reference>
<proteinExistence type="predicted"/>
<dbReference type="CDD" id="cd00531">
    <property type="entry name" value="NTF2_like"/>
    <property type="match status" value="1"/>
</dbReference>
<keyword evidence="3" id="KW-1185">Reference proteome</keyword>
<dbReference type="Gene3D" id="3.10.450.50">
    <property type="match status" value="1"/>
</dbReference>
<evidence type="ECO:0000259" key="1">
    <source>
        <dbReference type="Pfam" id="PF13577"/>
    </source>
</evidence>
<name>A0ABP9HYB3_9ACTN</name>
<dbReference type="SUPFAM" id="SSF54427">
    <property type="entry name" value="NTF2-like"/>
    <property type="match status" value="1"/>
</dbReference>
<organism evidence="2 3">
    <name type="scientific">Yinghuangia aomiensis</name>
    <dbReference type="NCBI Taxonomy" id="676205"/>
    <lineage>
        <taxon>Bacteria</taxon>
        <taxon>Bacillati</taxon>
        <taxon>Actinomycetota</taxon>
        <taxon>Actinomycetes</taxon>
        <taxon>Kitasatosporales</taxon>
        <taxon>Streptomycetaceae</taxon>
        <taxon>Yinghuangia</taxon>
    </lineage>
</organism>
<protein>
    <submittedName>
        <fullName evidence="2">Nuclear transport factor 2 family protein</fullName>
    </submittedName>
</protein>
<comment type="caution">
    <text evidence="2">The sequence shown here is derived from an EMBL/GenBank/DDBJ whole genome shotgun (WGS) entry which is preliminary data.</text>
</comment>
<dbReference type="InterPro" id="IPR032710">
    <property type="entry name" value="NTF2-like_dom_sf"/>
</dbReference>